<accession>A0A9P1H5D4</accession>
<dbReference type="GO" id="GO:0006355">
    <property type="term" value="P:regulation of DNA-templated transcription"/>
    <property type="evidence" value="ECO:0007669"/>
    <property type="project" value="InterPro"/>
</dbReference>
<feature type="region of interest" description="Disordered" evidence="4">
    <location>
        <begin position="660"/>
        <end position="700"/>
    </location>
</feature>
<evidence type="ECO:0000256" key="2">
    <source>
        <dbReference type="ARBA" id="ARBA00023242"/>
    </source>
</evidence>
<comment type="subcellular location">
    <subcellularLocation>
        <location evidence="1">Nucleus</location>
    </subcellularLocation>
</comment>
<comment type="caution">
    <text evidence="5">The sequence shown here is derived from an EMBL/GenBank/DDBJ whole genome shotgun (WGS) entry which is preliminary data.</text>
</comment>
<name>A0A9P1H5D4_9PEZI</name>
<protein>
    <recommendedName>
        <fullName evidence="7">DNA polymerase V</fullName>
    </recommendedName>
</protein>
<feature type="compositionally biased region" description="Acidic residues" evidence="4">
    <location>
        <begin position="662"/>
        <end position="700"/>
    </location>
</feature>
<keyword evidence="6" id="KW-1185">Reference proteome</keyword>
<dbReference type="InterPro" id="IPR007015">
    <property type="entry name" value="DNA_pol_V/MYBBP1A"/>
</dbReference>
<evidence type="ECO:0000256" key="4">
    <source>
        <dbReference type="SAM" id="MobiDB-lite"/>
    </source>
</evidence>
<dbReference type="Pfam" id="PF04931">
    <property type="entry name" value="DNA_pol_phi"/>
    <property type="match status" value="1"/>
</dbReference>
<gene>
    <name evidence="5" type="ORF">PPNO1_LOCUS5991</name>
</gene>
<dbReference type="PANTHER" id="PTHR13213:SF2">
    <property type="entry name" value="MYB-BINDING PROTEIN 1A"/>
    <property type="match status" value="1"/>
</dbReference>
<dbReference type="GO" id="GO:0000182">
    <property type="term" value="F:rDNA binding"/>
    <property type="evidence" value="ECO:0007669"/>
    <property type="project" value="TreeGrafter"/>
</dbReference>
<feature type="coiled-coil region" evidence="3">
    <location>
        <begin position="897"/>
        <end position="927"/>
    </location>
</feature>
<evidence type="ECO:0000256" key="1">
    <source>
        <dbReference type="ARBA" id="ARBA00004123"/>
    </source>
</evidence>
<sequence>MYKALENFTSFPAQPDWEDHQTEQNLYKALTHRIRDLQVKAAVLVSKALLGESEAEEPTEPTISEEEFKRHLETYLFPALTKGIPSLVGDRNLNSTHYPSLTFQEFLSMLIRFTPLDEPAVDDDQALGRLLGLRCFVQQKVLEKDAERWRQLLPMLLDLASKNVELRLACGAIIADAVGHLSKGEASWTVKAVSDTALANTAEGLAIWIAALQRHPDLKSENWKKPVSARSAPNILSLLKESATRVLNENSGPVNNGKATWSAPLHFVWVRLAKYFGNLGSAGQKDLASIWNPVVEEYLFSKNATDLQKARGFLIFQRMLIEVATSRPLVNIIFSRNLMSCIQNHASRKDRHLHSVALESLSILGEIAALKPESVGPIVSNLLGQNGSYEFDQRTNSKTVEQVLKHTAPEEINQVLEILEAPFTKSSSGTDKLSAIGNAYMRYLYHLASTGSSVEALQKLSMLAFGSSKATAKYGLTDSARANCLTQLESALAKSGRSTQNFELLCQLVTSVKPKHIELDEEIAEQQKIAVEGLEKILKDPQFTFFGDRQLTTSLASAYAMPLFMAYSRVPGAETLLIAINSLADTCQSKGDDAGLQLVIIYILLPLMYRPSSLGRLVSKHIFEAIAPRLDIETLQMLMERLEFTEDKSGFADLAEFIDAPEGSDDEDDDDDDDGSNDEEDSEEKSDDEDSDGDSVDESEGTADIDQAALLKALGAHLLETNGKKGEGDDGSGAGDDDESESEPDMSDSEMMAINDQLVAAFDNISGQGANEATEAKKATAAVVQFKNRILDLVEAYFQQQSRKTQVIFALFPSLVRLANQTKSSDIRARVTDIFTRYRKRFLKERKQWLEDGKRKKQIADYITHLQGIHKEVGFRDSQMFAKAASAACLAIAAAIVAADKKKIGELNRLHEELETELKEKDRLKRVHKSFFQTWKAYQQSVNNEKE</sequence>
<dbReference type="PANTHER" id="PTHR13213">
    <property type="entry name" value="MYB-BINDING PROTEIN 1A FAMILY MEMBER"/>
    <property type="match status" value="1"/>
</dbReference>
<proteinExistence type="predicted"/>
<dbReference type="AlphaFoldDB" id="A0A9P1H5D4"/>
<keyword evidence="3" id="KW-0175">Coiled coil</keyword>
<dbReference type="OrthoDB" id="342531at2759"/>
<dbReference type="EMBL" id="CALLCH030000015">
    <property type="protein sequence ID" value="CAI4216332.1"/>
    <property type="molecule type" value="Genomic_DNA"/>
</dbReference>
<evidence type="ECO:0000256" key="3">
    <source>
        <dbReference type="SAM" id="Coils"/>
    </source>
</evidence>
<evidence type="ECO:0000313" key="6">
    <source>
        <dbReference type="Proteomes" id="UP000838763"/>
    </source>
</evidence>
<evidence type="ECO:0008006" key="7">
    <source>
        <dbReference type="Google" id="ProtNLM"/>
    </source>
</evidence>
<dbReference type="GO" id="GO:0005730">
    <property type="term" value="C:nucleolus"/>
    <property type="evidence" value="ECO:0007669"/>
    <property type="project" value="InterPro"/>
</dbReference>
<keyword evidence="2" id="KW-0539">Nucleus</keyword>
<dbReference type="Proteomes" id="UP000838763">
    <property type="component" value="Unassembled WGS sequence"/>
</dbReference>
<evidence type="ECO:0000313" key="5">
    <source>
        <dbReference type="EMBL" id="CAI4216332.1"/>
    </source>
</evidence>
<organism evidence="5 6">
    <name type="scientific">Parascedosporium putredinis</name>
    <dbReference type="NCBI Taxonomy" id="1442378"/>
    <lineage>
        <taxon>Eukaryota</taxon>
        <taxon>Fungi</taxon>
        <taxon>Dikarya</taxon>
        <taxon>Ascomycota</taxon>
        <taxon>Pezizomycotina</taxon>
        <taxon>Sordariomycetes</taxon>
        <taxon>Hypocreomycetidae</taxon>
        <taxon>Microascales</taxon>
        <taxon>Microascaceae</taxon>
        <taxon>Parascedosporium</taxon>
    </lineage>
</organism>
<feature type="compositionally biased region" description="Acidic residues" evidence="4">
    <location>
        <begin position="735"/>
        <end position="748"/>
    </location>
</feature>
<reference evidence="5" key="1">
    <citation type="submission" date="2022-11" db="EMBL/GenBank/DDBJ databases">
        <authorList>
            <person name="Scott C."/>
            <person name="Bruce N."/>
        </authorList>
    </citation>
    <scope>NUCLEOTIDE SEQUENCE</scope>
</reference>
<feature type="region of interest" description="Disordered" evidence="4">
    <location>
        <begin position="721"/>
        <end position="748"/>
    </location>
</feature>